<protein>
    <recommendedName>
        <fullName evidence="2">Peptidase M48 domain-containing protein</fullName>
    </recommendedName>
</protein>
<reference evidence="1" key="1">
    <citation type="submission" date="2023-03" db="EMBL/GenBank/DDBJ databases">
        <title>Edaphobacter sp.</title>
        <authorList>
            <person name="Huber K.J."/>
            <person name="Papendorf J."/>
            <person name="Pilke C."/>
            <person name="Bunk B."/>
            <person name="Sproeer C."/>
            <person name="Pester M."/>
        </authorList>
    </citation>
    <scope>NUCLEOTIDE SEQUENCE</scope>
    <source>
        <strain evidence="1">DSM 109919</strain>
    </source>
</reference>
<name>A0AAU7CUA4_9BACT</name>
<evidence type="ECO:0000313" key="1">
    <source>
        <dbReference type="EMBL" id="XBH08670.1"/>
    </source>
</evidence>
<dbReference type="AlphaFoldDB" id="A0AAU7CUA4"/>
<evidence type="ECO:0008006" key="2">
    <source>
        <dbReference type="Google" id="ProtNLM"/>
    </source>
</evidence>
<dbReference type="EMBL" id="CP121194">
    <property type="protein sequence ID" value="XBH08670.1"/>
    <property type="molecule type" value="Genomic_DNA"/>
</dbReference>
<organism evidence="1">
    <name type="scientific">Edaphobacter paludis</name>
    <dbReference type="NCBI Taxonomy" id="3035702"/>
    <lineage>
        <taxon>Bacteria</taxon>
        <taxon>Pseudomonadati</taxon>
        <taxon>Acidobacteriota</taxon>
        <taxon>Terriglobia</taxon>
        <taxon>Terriglobales</taxon>
        <taxon>Acidobacteriaceae</taxon>
        <taxon>Edaphobacter</taxon>
    </lineage>
</organism>
<sequence>MGCNYLLNFHQNEEGKLLLPLKCLVSIDCYDSTEVRDAVAASIEQSLYALALSGTDLRALDGVTVSSDARKAACILQSLPDGAVPLEMSDQPETMELARTVAVRRESELRFHIVLRAGLGLMTLSAKPEEQALACGCLAHEAAHVEHEGHLYKTFPDIYGRTLDCGDRSRQTFIKALDVWSEYAACRSSAEYRPEALGDFESAFCLALDGSRSASRRWIESFRDGGRATDTFREIQQAFGDAFICAGYLFGHLHGLELHEPQEGTAARQLLSENPSVAAVIDRLGRVLHELWLSEFAWKSIDVFAPIYDLICEMMALYGMAFARHGDEWRIVMSDEASGTPALRDFLFSKAKAQ</sequence>
<proteinExistence type="predicted"/>
<accession>A0AAU7CUA4</accession>
<gene>
    <name evidence="1" type="ORF">P4G45_09195</name>
</gene>
<dbReference type="KEGG" id="epl:P4G45_09195"/>
<dbReference type="RefSeq" id="WP_348266180.1">
    <property type="nucleotide sequence ID" value="NZ_CP121194.1"/>
</dbReference>